<dbReference type="AlphaFoldDB" id="A0A080M230"/>
<keyword evidence="5" id="KW-0067">ATP-binding</keyword>
<dbReference type="InterPro" id="IPR037123">
    <property type="entry name" value="PRibGlycinamide_synth_C_sf"/>
</dbReference>
<evidence type="ECO:0000256" key="7">
    <source>
        <dbReference type="ARBA" id="ARBA00042242"/>
    </source>
</evidence>
<dbReference type="FunFam" id="3.90.600.10:FF:000001">
    <property type="entry name" value="Trifunctional purine biosynthetic protein adenosine-3"/>
    <property type="match status" value="1"/>
</dbReference>
<evidence type="ECO:0000256" key="1">
    <source>
        <dbReference type="ARBA" id="ARBA00001936"/>
    </source>
</evidence>
<dbReference type="GO" id="GO:0005524">
    <property type="term" value="F:ATP binding"/>
    <property type="evidence" value="ECO:0007669"/>
    <property type="project" value="UniProtKB-KW"/>
</dbReference>
<comment type="caution">
    <text evidence="10">The sequence shown here is derived from an EMBL/GenBank/DDBJ whole genome shotgun (WGS) entry which is preliminary data.</text>
</comment>
<dbReference type="PANTHER" id="PTHR43472:SF1">
    <property type="entry name" value="PHOSPHORIBOSYLAMINE--GLYCINE LIGASE, CHLOROPLASTIC"/>
    <property type="match status" value="1"/>
</dbReference>
<organism evidence="10 11">
    <name type="scientific">Candidatus Accumulibacter cognatus</name>
    <dbReference type="NCBI Taxonomy" id="2954383"/>
    <lineage>
        <taxon>Bacteria</taxon>
        <taxon>Pseudomonadati</taxon>
        <taxon>Pseudomonadota</taxon>
        <taxon>Betaproteobacteria</taxon>
        <taxon>Candidatus Accumulibacter</taxon>
    </lineage>
</organism>
<evidence type="ECO:0000256" key="3">
    <source>
        <dbReference type="ARBA" id="ARBA00022741"/>
    </source>
</evidence>
<keyword evidence="2 10" id="KW-0436">Ligase</keyword>
<accession>A0A080M230</accession>
<dbReference type="SMART" id="SM01210">
    <property type="entry name" value="GARS_C"/>
    <property type="match status" value="1"/>
</dbReference>
<dbReference type="InterPro" id="IPR000115">
    <property type="entry name" value="PRibGlycinamide_synth"/>
</dbReference>
<evidence type="ECO:0000259" key="9">
    <source>
        <dbReference type="SMART" id="SM01210"/>
    </source>
</evidence>
<dbReference type="STRING" id="1453999.AW06_003848"/>
<proteinExistence type="inferred from homology"/>
<keyword evidence="11" id="KW-1185">Reference proteome</keyword>
<evidence type="ECO:0000256" key="2">
    <source>
        <dbReference type="ARBA" id="ARBA00022598"/>
    </source>
</evidence>
<dbReference type="Proteomes" id="UP000021315">
    <property type="component" value="Unassembled WGS sequence"/>
</dbReference>
<evidence type="ECO:0000256" key="5">
    <source>
        <dbReference type="ARBA" id="ARBA00022840"/>
    </source>
</evidence>
<dbReference type="Gene3D" id="3.30.470.20">
    <property type="entry name" value="ATP-grasp fold, B domain"/>
    <property type="match status" value="1"/>
</dbReference>
<comment type="similarity">
    <text evidence="6">Belongs to the GARS family.</text>
</comment>
<evidence type="ECO:0000313" key="11">
    <source>
        <dbReference type="Proteomes" id="UP000021315"/>
    </source>
</evidence>
<dbReference type="Gene3D" id="3.90.600.10">
    <property type="entry name" value="Phosphoribosylglycinamide synthetase, C-terminal domain"/>
    <property type="match status" value="1"/>
</dbReference>
<dbReference type="GO" id="GO:0009113">
    <property type="term" value="P:purine nucleobase biosynthetic process"/>
    <property type="evidence" value="ECO:0007669"/>
    <property type="project" value="InterPro"/>
</dbReference>
<comment type="cofactor">
    <cofactor evidence="1">
        <name>Mn(2+)</name>
        <dbReference type="ChEBI" id="CHEBI:29035"/>
    </cofactor>
</comment>
<keyword evidence="4" id="KW-0658">Purine biosynthesis</keyword>
<dbReference type="SUPFAM" id="SSF51246">
    <property type="entry name" value="Rudiment single hybrid motif"/>
    <property type="match status" value="1"/>
</dbReference>
<dbReference type="EMBL" id="JDST02000104">
    <property type="protein sequence ID" value="KFB75131.1"/>
    <property type="molecule type" value="Genomic_DNA"/>
</dbReference>
<reference evidence="10" key="1">
    <citation type="submission" date="2014-02" db="EMBL/GenBank/DDBJ databases">
        <title>Expanding our view of genomic diversity in Candidatus Accumulibacter clades.</title>
        <authorList>
            <person name="Skennerton C.T."/>
            <person name="Barr J.J."/>
            <person name="Slater F.R."/>
            <person name="Bond P.L."/>
            <person name="Tyson G.W."/>
        </authorList>
    </citation>
    <scope>NUCLEOTIDE SEQUENCE [LARGE SCALE GENOMIC DNA]</scope>
</reference>
<feature type="domain" description="Phosphoribosylglycinamide synthetase C-domain" evidence="9">
    <location>
        <begin position="53"/>
        <end position="145"/>
    </location>
</feature>
<dbReference type="PANTHER" id="PTHR43472">
    <property type="entry name" value="PHOSPHORIBOSYLAMINE--GLYCINE LIGASE"/>
    <property type="match status" value="1"/>
</dbReference>
<dbReference type="InterPro" id="IPR011054">
    <property type="entry name" value="Rudment_hybrid_motif"/>
</dbReference>
<dbReference type="InterPro" id="IPR020560">
    <property type="entry name" value="PRibGlycinamide_synth_C-dom"/>
</dbReference>
<gene>
    <name evidence="10" type="primary">purD_2</name>
    <name evidence="10" type="ORF">AW06_003848</name>
</gene>
<evidence type="ECO:0000256" key="4">
    <source>
        <dbReference type="ARBA" id="ARBA00022755"/>
    </source>
</evidence>
<name>A0A080M230_9PROT</name>
<keyword evidence="3" id="KW-0547">Nucleotide-binding</keyword>
<dbReference type="Pfam" id="PF02843">
    <property type="entry name" value="GARS_C"/>
    <property type="match status" value="1"/>
</dbReference>
<evidence type="ECO:0000256" key="8">
    <source>
        <dbReference type="ARBA" id="ARBA00042864"/>
    </source>
</evidence>
<dbReference type="GO" id="GO:0006164">
    <property type="term" value="P:purine nucleotide biosynthetic process"/>
    <property type="evidence" value="ECO:0007669"/>
    <property type="project" value="UniProtKB-KW"/>
</dbReference>
<protein>
    <recommendedName>
        <fullName evidence="7">Glycinamide ribonucleotide synthetase</fullName>
    </recommendedName>
    <alternativeName>
        <fullName evidence="8">Phosphoribosylglycinamide synthetase</fullName>
    </alternativeName>
</protein>
<dbReference type="GO" id="GO:0004637">
    <property type="term" value="F:phosphoribosylamine-glycine ligase activity"/>
    <property type="evidence" value="ECO:0007669"/>
    <property type="project" value="InterPro"/>
</dbReference>
<evidence type="ECO:0000313" key="10">
    <source>
        <dbReference type="EMBL" id="KFB75131.1"/>
    </source>
</evidence>
<evidence type="ECO:0000256" key="6">
    <source>
        <dbReference type="ARBA" id="ARBA00038345"/>
    </source>
</evidence>
<sequence>MIKPDGSLKMLQFNCRIGGSETMPIMLRLKSNLVNVLIDGRLDKTEADWDRRVALVVVLAAHNYPETPRKGDVIHGLQRPLDDAQVFHSGTALRDGQVVTAGGRVLYVPTLGDTVKSAQKRAYEIADDIRFDGIQFRRDIGHRAIRRSPATLCSCAPSPTA</sequence>